<dbReference type="PANTHER" id="PTHR42788">
    <property type="entry name" value="TAURINE IMPORT ATP-BINDING PROTEIN-RELATED"/>
    <property type="match status" value="1"/>
</dbReference>
<protein>
    <submittedName>
        <fullName evidence="6">Sulfonate ABC transporter ATP-binding protein</fullName>
    </submittedName>
</protein>
<keyword evidence="3" id="KW-0547">Nucleotide-binding</keyword>
<evidence type="ECO:0000313" key="7">
    <source>
        <dbReference type="Proteomes" id="UP000245629"/>
    </source>
</evidence>
<dbReference type="FunFam" id="3.40.50.300:FF:000425">
    <property type="entry name" value="Probable ABC transporter, ATP-binding subunit"/>
    <property type="match status" value="1"/>
</dbReference>
<dbReference type="PROSITE" id="PS00211">
    <property type="entry name" value="ABC_TRANSPORTER_1"/>
    <property type="match status" value="1"/>
</dbReference>
<dbReference type="Gene3D" id="3.40.50.300">
    <property type="entry name" value="P-loop containing nucleotide triphosphate hydrolases"/>
    <property type="match status" value="1"/>
</dbReference>
<dbReference type="InterPro" id="IPR027417">
    <property type="entry name" value="P-loop_NTPase"/>
</dbReference>
<evidence type="ECO:0000313" key="6">
    <source>
        <dbReference type="EMBL" id="AWK85731.1"/>
    </source>
</evidence>
<dbReference type="InterPro" id="IPR003593">
    <property type="entry name" value="AAA+_ATPase"/>
</dbReference>
<dbReference type="PANTHER" id="PTHR42788:SF13">
    <property type="entry name" value="ALIPHATIC SULFONATES IMPORT ATP-BINDING PROTEIN SSUB"/>
    <property type="match status" value="1"/>
</dbReference>
<dbReference type="GO" id="GO:0005524">
    <property type="term" value="F:ATP binding"/>
    <property type="evidence" value="ECO:0007669"/>
    <property type="project" value="UniProtKB-KW"/>
</dbReference>
<dbReference type="GO" id="GO:0016887">
    <property type="term" value="F:ATP hydrolysis activity"/>
    <property type="evidence" value="ECO:0007669"/>
    <property type="project" value="InterPro"/>
</dbReference>
<name>A0A2S2CMM7_9PROT</name>
<evidence type="ECO:0000256" key="2">
    <source>
        <dbReference type="ARBA" id="ARBA00022448"/>
    </source>
</evidence>
<dbReference type="Proteomes" id="UP000245629">
    <property type="component" value="Chromosome 1"/>
</dbReference>
<evidence type="ECO:0000259" key="5">
    <source>
        <dbReference type="PROSITE" id="PS50893"/>
    </source>
</evidence>
<dbReference type="GO" id="GO:0015697">
    <property type="term" value="P:quaternary ammonium group transport"/>
    <property type="evidence" value="ECO:0007669"/>
    <property type="project" value="UniProtKB-ARBA"/>
</dbReference>
<evidence type="ECO:0000256" key="4">
    <source>
        <dbReference type="ARBA" id="ARBA00022840"/>
    </source>
</evidence>
<proteinExistence type="inferred from homology"/>
<organism evidence="6 7">
    <name type="scientific">Azospirillum thermophilum</name>
    <dbReference type="NCBI Taxonomy" id="2202148"/>
    <lineage>
        <taxon>Bacteria</taxon>
        <taxon>Pseudomonadati</taxon>
        <taxon>Pseudomonadota</taxon>
        <taxon>Alphaproteobacteria</taxon>
        <taxon>Rhodospirillales</taxon>
        <taxon>Azospirillaceae</taxon>
        <taxon>Azospirillum</taxon>
    </lineage>
</organism>
<comment type="similarity">
    <text evidence="1">Belongs to the ABC transporter superfamily.</text>
</comment>
<dbReference type="PROSITE" id="PS50893">
    <property type="entry name" value="ABC_TRANSPORTER_2"/>
    <property type="match status" value="1"/>
</dbReference>
<sequence length="281" mass="31456">MTPMLKTVTDTAPQVDSRPVQIQARGVDKVFNVPGHPVVALQNIDLDVRQGEFVCLLGPSGCGKSTLLNAVAGFQPPTRGSILVEGRPITEPGPDRGMVFQEYALFPWMTVAENVAFGLQIKKLPKAEIAATVERLLEKLHLTDFRNRYPKDLSGGMRQRVAIARVLALDSPILLMDEPFGALDALTRRTLQDELLRIWEEVGKTVLFVTHSIEESIYLADRIIVMTYRPGTIKRDIAVEMPRPRDAAAPEFNRLKRELAQLVMEEQQRFSQDEIRSVTAD</sequence>
<dbReference type="SMART" id="SM00382">
    <property type="entry name" value="AAA"/>
    <property type="match status" value="1"/>
</dbReference>
<keyword evidence="4 6" id="KW-0067">ATP-binding</keyword>
<feature type="domain" description="ABC transporter" evidence="5">
    <location>
        <begin position="22"/>
        <end position="253"/>
    </location>
</feature>
<reference evidence="7" key="1">
    <citation type="submission" date="2018-05" db="EMBL/GenBank/DDBJ databases">
        <title>Azospirillum thermophila sp. nov., a novel isolated from hot spring.</title>
        <authorList>
            <person name="Zhao Z."/>
        </authorList>
    </citation>
    <scope>NUCLEOTIDE SEQUENCE [LARGE SCALE GENOMIC DNA]</scope>
    <source>
        <strain evidence="7">CFH 70021</strain>
    </source>
</reference>
<evidence type="ECO:0000256" key="1">
    <source>
        <dbReference type="ARBA" id="ARBA00005417"/>
    </source>
</evidence>
<dbReference type="RefSeq" id="WP_109325147.1">
    <property type="nucleotide sequence ID" value="NZ_CP029352.1"/>
</dbReference>
<dbReference type="Pfam" id="PF00005">
    <property type="entry name" value="ABC_tran"/>
    <property type="match status" value="1"/>
</dbReference>
<dbReference type="CDD" id="cd03293">
    <property type="entry name" value="ABC_NrtD_SsuB_transporters"/>
    <property type="match status" value="1"/>
</dbReference>
<dbReference type="KEGG" id="azz:DEW08_05725"/>
<accession>A0A2S2CMM7</accession>
<dbReference type="EMBL" id="CP029352">
    <property type="protein sequence ID" value="AWK85731.1"/>
    <property type="molecule type" value="Genomic_DNA"/>
</dbReference>
<dbReference type="AlphaFoldDB" id="A0A2S2CMM7"/>
<dbReference type="OrthoDB" id="8016555at2"/>
<gene>
    <name evidence="6" type="ORF">DEW08_05725</name>
</gene>
<dbReference type="InterPro" id="IPR003439">
    <property type="entry name" value="ABC_transporter-like_ATP-bd"/>
</dbReference>
<dbReference type="SUPFAM" id="SSF52540">
    <property type="entry name" value="P-loop containing nucleoside triphosphate hydrolases"/>
    <property type="match status" value="1"/>
</dbReference>
<dbReference type="InterPro" id="IPR017871">
    <property type="entry name" value="ABC_transporter-like_CS"/>
</dbReference>
<keyword evidence="7" id="KW-1185">Reference proteome</keyword>
<keyword evidence="2" id="KW-0813">Transport</keyword>
<evidence type="ECO:0000256" key="3">
    <source>
        <dbReference type="ARBA" id="ARBA00022741"/>
    </source>
</evidence>
<dbReference type="InterPro" id="IPR050166">
    <property type="entry name" value="ABC_transporter_ATP-bind"/>
</dbReference>